<dbReference type="EMBL" id="JADQDM010000022">
    <property type="protein sequence ID" value="MBF9224036.1"/>
    <property type="molecule type" value="Genomic_DNA"/>
</dbReference>
<gene>
    <name evidence="2" type="ORF">I2H31_23235</name>
</gene>
<name>A0ABS0IAP1_9BACT</name>
<evidence type="ECO:0008006" key="4">
    <source>
        <dbReference type="Google" id="ProtNLM"/>
    </source>
</evidence>
<evidence type="ECO:0000313" key="2">
    <source>
        <dbReference type="EMBL" id="MBF9224036.1"/>
    </source>
</evidence>
<keyword evidence="3" id="KW-1185">Reference proteome</keyword>
<dbReference type="RefSeq" id="WP_196295458.1">
    <property type="nucleotide sequence ID" value="NZ_JADQDM010000022.1"/>
</dbReference>
<feature type="transmembrane region" description="Helical" evidence="1">
    <location>
        <begin position="43"/>
        <end position="62"/>
    </location>
</feature>
<dbReference type="Proteomes" id="UP000618931">
    <property type="component" value="Unassembled WGS sequence"/>
</dbReference>
<feature type="transmembrane region" description="Helical" evidence="1">
    <location>
        <begin position="12"/>
        <end position="36"/>
    </location>
</feature>
<keyword evidence="1" id="KW-0472">Membrane</keyword>
<keyword evidence="1" id="KW-0812">Transmembrane</keyword>
<evidence type="ECO:0000313" key="3">
    <source>
        <dbReference type="Proteomes" id="UP000618931"/>
    </source>
</evidence>
<evidence type="ECO:0000256" key="1">
    <source>
        <dbReference type="SAM" id="Phobius"/>
    </source>
</evidence>
<keyword evidence="1" id="KW-1133">Transmembrane helix</keyword>
<sequence length="69" mass="7673">MPLLLDETAIFGVFGAIFIGIPFAIAYLIAFIVIAFRARGDKRIVILLVMALIALVIFPSIFSPLRWVH</sequence>
<reference evidence="2 3" key="1">
    <citation type="submission" date="2020-11" db="EMBL/GenBank/DDBJ databases">
        <authorList>
            <person name="Kim M.K."/>
        </authorList>
    </citation>
    <scope>NUCLEOTIDE SEQUENCE [LARGE SCALE GENOMIC DNA]</scope>
    <source>
        <strain evidence="2 3">BT662</strain>
    </source>
</reference>
<accession>A0ABS0IAP1</accession>
<organism evidence="2 3">
    <name type="scientific">Hymenobacter ruricola</name>
    <dbReference type="NCBI Taxonomy" id="2791023"/>
    <lineage>
        <taxon>Bacteria</taxon>
        <taxon>Pseudomonadati</taxon>
        <taxon>Bacteroidota</taxon>
        <taxon>Cytophagia</taxon>
        <taxon>Cytophagales</taxon>
        <taxon>Hymenobacteraceae</taxon>
        <taxon>Hymenobacter</taxon>
    </lineage>
</organism>
<comment type="caution">
    <text evidence="2">The sequence shown here is derived from an EMBL/GenBank/DDBJ whole genome shotgun (WGS) entry which is preliminary data.</text>
</comment>
<protein>
    <recommendedName>
        <fullName evidence="4">Cardiolipin synthase N-terminal domain-containing protein</fullName>
    </recommendedName>
</protein>
<proteinExistence type="predicted"/>